<sequence length="53" mass="5973">MIAIPKAVNLDHLKQNFDADNVRLDEDDLAQIDAAYPPANAQALFEDGVRRRH</sequence>
<dbReference type="InterPro" id="IPR036812">
    <property type="entry name" value="NAD(P)_OxRdtase_dom_sf"/>
</dbReference>
<evidence type="ECO:0000313" key="2">
    <source>
        <dbReference type="Proteomes" id="UP000320231"/>
    </source>
</evidence>
<dbReference type="SUPFAM" id="SSF51430">
    <property type="entry name" value="NAD(P)-linked oxidoreductase"/>
    <property type="match status" value="1"/>
</dbReference>
<dbReference type="EMBL" id="AP019514">
    <property type="protein sequence ID" value="BBI60208.1"/>
    <property type="molecule type" value="Genomic_DNA"/>
</dbReference>
<protein>
    <recommendedName>
        <fullName evidence="3">NADP-dependent oxidoreductase domain-containing protein</fullName>
    </recommendedName>
</protein>
<dbReference type="KEGG" id="hsr:HSBAA_15140"/>
<reference evidence="1 2" key="1">
    <citation type="journal article" date="2019" name="Microbiol. Resour. Announc.">
        <title>Complete Genome Sequence of Halomonas sulfidaeris Strain Esulfide1 Isolated from a Metal Sulfide Rock at a Depth of 2,200 Meters, Obtained Using Nanopore Sequencing.</title>
        <authorList>
            <person name="Saito M."/>
            <person name="Nishigata A."/>
            <person name="Galipon J."/>
            <person name="Arakawa K."/>
        </authorList>
    </citation>
    <scope>NUCLEOTIDE SEQUENCE [LARGE SCALE GENOMIC DNA]</scope>
    <source>
        <strain evidence="1 2">ATCC BAA-803</strain>
    </source>
</reference>
<dbReference type="AlphaFoldDB" id="A0A455U7I4"/>
<gene>
    <name evidence="1" type="ORF">HSBAA_15140</name>
</gene>
<name>A0A455U7I4_9GAMM</name>
<accession>A0A455U7I4</accession>
<dbReference type="Gene3D" id="3.20.20.100">
    <property type="entry name" value="NADP-dependent oxidoreductase domain"/>
    <property type="match status" value="1"/>
</dbReference>
<evidence type="ECO:0000313" key="1">
    <source>
        <dbReference type="EMBL" id="BBI60208.1"/>
    </source>
</evidence>
<organism evidence="1 2">
    <name type="scientific">Vreelandella sulfidaeris</name>
    <dbReference type="NCBI Taxonomy" id="115553"/>
    <lineage>
        <taxon>Bacteria</taxon>
        <taxon>Pseudomonadati</taxon>
        <taxon>Pseudomonadota</taxon>
        <taxon>Gammaproteobacteria</taxon>
        <taxon>Oceanospirillales</taxon>
        <taxon>Halomonadaceae</taxon>
        <taxon>Vreelandella</taxon>
    </lineage>
</organism>
<proteinExistence type="predicted"/>
<dbReference type="Proteomes" id="UP000320231">
    <property type="component" value="Chromosome"/>
</dbReference>
<evidence type="ECO:0008006" key="3">
    <source>
        <dbReference type="Google" id="ProtNLM"/>
    </source>
</evidence>